<dbReference type="AlphaFoldDB" id="A0A6C0JVU0"/>
<dbReference type="EMBL" id="MN740697">
    <property type="protein sequence ID" value="QHU08507.1"/>
    <property type="molecule type" value="Genomic_DNA"/>
</dbReference>
<sequence length="424" mass="48844">MSKNYNVEHGFDMEEAAIKKRIDAWNKAQKYNEKITKELDSNSQKYFANEKAFHKWQNTKSNNDDIKSINKAREKMLAGMTLFLDGLADLKETSGTWIADPDYLNLIFISAFSKSTFYEKTLHWAKAEESFQKDRKTDLPGGYAGNGQEKIVREYDTQWFSLQFLYRQLEFTRFVPNYDILAGIWALNNSFCNNTSLLLDQWFYINKTQIQAKADLTDFTKGYFFRYNSHMTSEAQAQVLYILNNLFRYSMSKPMGTLEYPPWFCDSTITGNSDGDLPHSKNIIPHKINLVDIQRLNTAPIVTEDIAGMKAVPDEPEGDTVNKEQDDKKIASVVVKSDKSSTTKKGVKDRQDKIERLVEEKEVSRHDKGYKGKWDGERKLEFEEGVVTVSDGIVVKIRDNTGQKVERLLLADGTKYKLDRPVPE</sequence>
<proteinExistence type="predicted"/>
<organism evidence="1">
    <name type="scientific">viral metagenome</name>
    <dbReference type="NCBI Taxonomy" id="1070528"/>
    <lineage>
        <taxon>unclassified sequences</taxon>
        <taxon>metagenomes</taxon>
        <taxon>organismal metagenomes</taxon>
    </lineage>
</organism>
<name>A0A6C0JVU0_9ZZZZ</name>
<accession>A0A6C0JVU0</accession>
<protein>
    <submittedName>
        <fullName evidence="1">Uncharacterized protein</fullName>
    </submittedName>
</protein>
<reference evidence="1" key="1">
    <citation type="journal article" date="2020" name="Nature">
        <title>Giant virus diversity and host interactions through global metagenomics.</title>
        <authorList>
            <person name="Schulz F."/>
            <person name="Roux S."/>
            <person name="Paez-Espino D."/>
            <person name="Jungbluth S."/>
            <person name="Walsh D.A."/>
            <person name="Denef V.J."/>
            <person name="McMahon K.D."/>
            <person name="Konstantinidis K.T."/>
            <person name="Eloe-Fadrosh E.A."/>
            <person name="Kyrpides N.C."/>
            <person name="Woyke T."/>
        </authorList>
    </citation>
    <scope>NUCLEOTIDE SEQUENCE</scope>
    <source>
        <strain evidence="1">GVMAG-S-1062768-28</strain>
    </source>
</reference>
<evidence type="ECO:0000313" key="1">
    <source>
        <dbReference type="EMBL" id="QHU08507.1"/>
    </source>
</evidence>